<feature type="transmembrane region" description="Helical" evidence="1">
    <location>
        <begin position="48"/>
        <end position="69"/>
    </location>
</feature>
<name>A0ABS4NNN3_9BACL</name>
<evidence type="ECO:0000313" key="3">
    <source>
        <dbReference type="Proteomes" id="UP000773462"/>
    </source>
</evidence>
<keyword evidence="1" id="KW-0812">Transmembrane</keyword>
<reference evidence="2 3" key="1">
    <citation type="submission" date="2021-03" db="EMBL/GenBank/DDBJ databases">
        <title>Genomic Encyclopedia of Type Strains, Phase IV (KMG-IV): sequencing the most valuable type-strain genomes for metagenomic binning, comparative biology and taxonomic classification.</title>
        <authorList>
            <person name="Goeker M."/>
        </authorList>
    </citation>
    <scope>NUCLEOTIDE SEQUENCE [LARGE SCALE GENOMIC DNA]</scope>
    <source>
        <strain evidence="2 3">DSM 101953</strain>
    </source>
</reference>
<dbReference type="EMBL" id="JAGGLV010000004">
    <property type="protein sequence ID" value="MBP2111635.1"/>
    <property type="molecule type" value="Genomic_DNA"/>
</dbReference>
<dbReference type="RefSeq" id="WP_209871795.1">
    <property type="nucleotide sequence ID" value="NZ_JAGGLV010000004.1"/>
</dbReference>
<evidence type="ECO:0008006" key="4">
    <source>
        <dbReference type="Google" id="ProtNLM"/>
    </source>
</evidence>
<sequence>MQLVTIFLGFVVYGISENIKKTAIPQIQLSFNLDEGQLGLLRGLQAEYGFIGLYAAVCSVAGIVLYVYLKRRQELI</sequence>
<gene>
    <name evidence="2" type="ORF">J2Z70_001776</name>
</gene>
<organism evidence="2 3">
    <name type="scientific">Paenibacillus silagei</name>
    <dbReference type="NCBI Taxonomy" id="1670801"/>
    <lineage>
        <taxon>Bacteria</taxon>
        <taxon>Bacillati</taxon>
        <taxon>Bacillota</taxon>
        <taxon>Bacilli</taxon>
        <taxon>Bacillales</taxon>
        <taxon>Paenibacillaceae</taxon>
        <taxon>Paenibacillus</taxon>
    </lineage>
</organism>
<proteinExistence type="predicted"/>
<protein>
    <recommendedName>
        <fullName evidence="4">ABC transporter permease</fullName>
    </recommendedName>
</protein>
<keyword evidence="1" id="KW-1133">Transmembrane helix</keyword>
<evidence type="ECO:0000313" key="2">
    <source>
        <dbReference type="EMBL" id="MBP2111635.1"/>
    </source>
</evidence>
<dbReference type="Proteomes" id="UP000773462">
    <property type="component" value="Unassembled WGS sequence"/>
</dbReference>
<accession>A0ABS4NNN3</accession>
<comment type="caution">
    <text evidence="2">The sequence shown here is derived from an EMBL/GenBank/DDBJ whole genome shotgun (WGS) entry which is preliminary data.</text>
</comment>
<keyword evidence="3" id="KW-1185">Reference proteome</keyword>
<keyword evidence="1" id="KW-0472">Membrane</keyword>
<evidence type="ECO:0000256" key="1">
    <source>
        <dbReference type="SAM" id="Phobius"/>
    </source>
</evidence>